<dbReference type="SUPFAM" id="SSF81923">
    <property type="entry name" value="Double Clp-N motif"/>
    <property type="match status" value="1"/>
</dbReference>
<sequence length="245" mass="26607">MRDLPELSQLVGIVTAESEARHQSALERIDLAESVVAELHNLGDRLVGYFVEQARAEGHSWSDIGAHLGVSRQAAQQRYTPRWSSLTLADLADAGSFTRLTPRTKEALRRAEDHVRRLRHASLGPEHLLLAVLDDADTFAVKALVADGVDPAGLREALQRLVPAGEEPSPATIPVGAPARRALEAALGQALELGHNYIGTEHLLLGLVADRQSQVGRLLADRGLTLDKVRRSVSALIDAYLQARR</sequence>
<name>A0A927REB2_9ACTN</name>
<feature type="domain" description="Clp R" evidence="2">
    <location>
        <begin position="97"/>
        <end position="239"/>
    </location>
</feature>
<protein>
    <recommendedName>
        <fullName evidence="2">Clp R domain-containing protein</fullName>
    </recommendedName>
</protein>
<evidence type="ECO:0000259" key="2">
    <source>
        <dbReference type="PROSITE" id="PS51903"/>
    </source>
</evidence>
<dbReference type="Gene3D" id="1.10.1780.10">
    <property type="entry name" value="Clp, N-terminal domain"/>
    <property type="match status" value="1"/>
</dbReference>
<dbReference type="InterPro" id="IPR004176">
    <property type="entry name" value="Clp_R_N"/>
</dbReference>
<dbReference type="PROSITE" id="PS51903">
    <property type="entry name" value="CLP_R"/>
    <property type="match status" value="1"/>
</dbReference>
<organism evidence="3 4">
    <name type="scientific">Actinopolymorpha pittospori</name>
    <dbReference type="NCBI Taxonomy" id="648752"/>
    <lineage>
        <taxon>Bacteria</taxon>
        <taxon>Bacillati</taxon>
        <taxon>Actinomycetota</taxon>
        <taxon>Actinomycetes</taxon>
        <taxon>Propionibacteriales</taxon>
        <taxon>Actinopolymorphaceae</taxon>
        <taxon>Actinopolymorpha</taxon>
    </lineage>
</organism>
<evidence type="ECO:0000313" key="4">
    <source>
        <dbReference type="Proteomes" id="UP000638648"/>
    </source>
</evidence>
<gene>
    <name evidence="3" type="ORF">HEB94_008807</name>
</gene>
<dbReference type="PANTHER" id="PTHR47016:SF5">
    <property type="entry name" value="CLP DOMAIN SUPERFAMILY PROTEIN"/>
    <property type="match status" value="1"/>
</dbReference>
<evidence type="ECO:0000256" key="1">
    <source>
        <dbReference type="PROSITE-ProRule" id="PRU01251"/>
    </source>
</evidence>
<dbReference type="InterPro" id="IPR044217">
    <property type="entry name" value="CLPT1/2"/>
</dbReference>
<dbReference type="InterPro" id="IPR036628">
    <property type="entry name" value="Clp_N_dom_sf"/>
</dbReference>
<dbReference type="Proteomes" id="UP000638648">
    <property type="component" value="Unassembled WGS sequence"/>
</dbReference>
<dbReference type="AlphaFoldDB" id="A0A927REB2"/>
<keyword evidence="1" id="KW-0677">Repeat</keyword>
<dbReference type="RefSeq" id="WP_192755092.1">
    <property type="nucleotide sequence ID" value="NZ_BAABJL010000176.1"/>
</dbReference>
<dbReference type="EMBL" id="JADBEM010000001">
    <property type="protein sequence ID" value="MBE1611959.1"/>
    <property type="molecule type" value="Genomic_DNA"/>
</dbReference>
<dbReference type="Pfam" id="PF02861">
    <property type="entry name" value="Clp_N"/>
    <property type="match status" value="1"/>
</dbReference>
<proteinExistence type="predicted"/>
<accession>A0A927REB2</accession>
<keyword evidence="4" id="KW-1185">Reference proteome</keyword>
<reference evidence="3" key="1">
    <citation type="submission" date="2020-10" db="EMBL/GenBank/DDBJ databases">
        <title>Sequencing the genomes of 1000 actinobacteria strains.</title>
        <authorList>
            <person name="Klenk H.-P."/>
        </authorList>
    </citation>
    <scope>NUCLEOTIDE SEQUENCE</scope>
    <source>
        <strain evidence="3">DSM 45354</strain>
    </source>
</reference>
<dbReference type="PANTHER" id="PTHR47016">
    <property type="entry name" value="ATP-DEPENDENT CLP PROTEASE ATP-BINDING SUBUNIT CLPT1, CHLOROPLASTIC"/>
    <property type="match status" value="1"/>
</dbReference>
<evidence type="ECO:0000313" key="3">
    <source>
        <dbReference type="EMBL" id="MBE1611959.1"/>
    </source>
</evidence>
<comment type="caution">
    <text evidence="3">The sequence shown here is derived from an EMBL/GenBank/DDBJ whole genome shotgun (WGS) entry which is preliminary data.</text>
</comment>